<dbReference type="InterPro" id="IPR039378">
    <property type="entry name" value="RNase_T2_prok"/>
</dbReference>
<protein>
    <submittedName>
        <fullName evidence="4">Ribonuclease</fullName>
    </submittedName>
</protein>
<dbReference type="PANTHER" id="PTHR11240">
    <property type="entry name" value="RIBONUCLEASE T2"/>
    <property type="match status" value="1"/>
</dbReference>
<feature type="chain" id="PRO_5009137841" evidence="3">
    <location>
        <begin position="28"/>
        <end position="257"/>
    </location>
</feature>
<evidence type="ECO:0000256" key="2">
    <source>
        <dbReference type="RuleBase" id="RU004328"/>
    </source>
</evidence>
<accession>A0A1E3V3N1</accession>
<dbReference type="PANTHER" id="PTHR11240:SF22">
    <property type="entry name" value="RIBONUCLEASE T2"/>
    <property type="match status" value="1"/>
</dbReference>
<dbReference type="Proteomes" id="UP000094342">
    <property type="component" value="Unassembled WGS sequence"/>
</dbReference>
<evidence type="ECO:0000256" key="1">
    <source>
        <dbReference type="ARBA" id="ARBA00007469"/>
    </source>
</evidence>
<dbReference type="RefSeq" id="WP_069461499.1">
    <property type="nucleotide sequence ID" value="NZ_LYBW01000066.1"/>
</dbReference>
<dbReference type="OrthoDB" id="4720638at2"/>
<dbReference type="CDD" id="cd01062">
    <property type="entry name" value="RNase_T2_prok"/>
    <property type="match status" value="1"/>
</dbReference>
<dbReference type="SUPFAM" id="SSF55895">
    <property type="entry name" value="Ribonuclease Rh-like"/>
    <property type="match status" value="1"/>
</dbReference>
<dbReference type="AlphaFoldDB" id="A0A1E3V3N1"/>
<dbReference type="GO" id="GO:0006401">
    <property type="term" value="P:RNA catabolic process"/>
    <property type="evidence" value="ECO:0007669"/>
    <property type="project" value="UniProtKB-ARBA"/>
</dbReference>
<evidence type="ECO:0000313" key="4">
    <source>
        <dbReference type="EMBL" id="ODR88198.1"/>
    </source>
</evidence>
<sequence>MAVRGMVSVARVAALVLGLVLVSPAAAQEQAAAGGGEAVEAGRTQYVLAVSWQPGFCETRPTRKECAEQAAERVDATHFSLHGLWPLRKSYCGVEAELKGRDRKGDWLDLPKLAMADETAARLLVAMPGVKSGLDRHQWLRSGTCQAENAEDYFALQLRLLDQLNESAVQALFAGRIGAEVGEAEIKAAFDKSFGAGAGERVRMRCQTVAGRSVITGLTIGLTGEFSGRADLRNLIQAAGPTEFKCAKGIVAAVKRT</sequence>
<dbReference type="PROSITE" id="PS00530">
    <property type="entry name" value="RNASE_T2_1"/>
    <property type="match status" value="1"/>
</dbReference>
<dbReference type="InterPro" id="IPR001568">
    <property type="entry name" value="RNase_T2-like"/>
</dbReference>
<organism evidence="4 5">
    <name type="scientific">Sinorhizobium alkalisoli</name>
    <dbReference type="NCBI Taxonomy" id="1752398"/>
    <lineage>
        <taxon>Bacteria</taxon>
        <taxon>Pseudomonadati</taxon>
        <taxon>Pseudomonadota</taxon>
        <taxon>Alphaproteobacteria</taxon>
        <taxon>Hyphomicrobiales</taxon>
        <taxon>Rhizobiaceae</taxon>
        <taxon>Sinorhizobium/Ensifer group</taxon>
        <taxon>Sinorhizobium</taxon>
    </lineage>
</organism>
<feature type="signal peptide" evidence="3">
    <location>
        <begin position="1"/>
        <end position="27"/>
    </location>
</feature>
<dbReference type="GO" id="GO:0003723">
    <property type="term" value="F:RNA binding"/>
    <property type="evidence" value="ECO:0007669"/>
    <property type="project" value="InterPro"/>
</dbReference>
<comment type="caution">
    <text evidence="4">The sequence shown here is derived from an EMBL/GenBank/DDBJ whole genome shotgun (WGS) entry which is preliminary data.</text>
</comment>
<dbReference type="Gene3D" id="3.90.730.10">
    <property type="entry name" value="Ribonuclease T2-like"/>
    <property type="match status" value="1"/>
</dbReference>
<proteinExistence type="inferred from homology"/>
<comment type="similarity">
    <text evidence="1 2">Belongs to the RNase T2 family.</text>
</comment>
<dbReference type="InterPro" id="IPR018188">
    <property type="entry name" value="RNase_T2_His_AS_1"/>
</dbReference>
<reference evidence="5" key="1">
    <citation type="submission" date="2016-05" db="EMBL/GenBank/DDBJ databases">
        <authorList>
            <person name="Li Y."/>
        </authorList>
    </citation>
    <scope>NUCLEOTIDE SEQUENCE [LARGE SCALE GENOMIC DNA]</scope>
    <source>
        <strain evidence="5">YIC4027</strain>
    </source>
</reference>
<dbReference type="EMBL" id="LYBW01000066">
    <property type="protein sequence ID" value="ODR88198.1"/>
    <property type="molecule type" value="Genomic_DNA"/>
</dbReference>
<keyword evidence="5" id="KW-1185">Reference proteome</keyword>
<gene>
    <name evidence="4" type="ORF">A8M32_26965</name>
</gene>
<dbReference type="InterPro" id="IPR036430">
    <property type="entry name" value="RNase_T2-like_sf"/>
</dbReference>
<dbReference type="Pfam" id="PF00445">
    <property type="entry name" value="Ribonuclease_T2"/>
    <property type="match status" value="1"/>
</dbReference>
<dbReference type="STRING" id="1752398.A8M32_26965"/>
<dbReference type="GO" id="GO:0033897">
    <property type="term" value="F:ribonuclease T2 activity"/>
    <property type="evidence" value="ECO:0007669"/>
    <property type="project" value="InterPro"/>
</dbReference>
<evidence type="ECO:0000313" key="5">
    <source>
        <dbReference type="Proteomes" id="UP000094342"/>
    </source>
</evidence>
<evidence type="ECO:0000256" key="3">
    <source>
        <dbReference type="SAM" id="SignalP"/>
    </source>
</evidence>
<keyword evidence="3" id="KW-0732">Signal</keyword>
<name>A0A1E3V3N1_9HYPH</name>